<accession>A0A5N6JL51</accession>
<protein>
    <submittedName>
        <fullName evidence="1">Uncharacterized protein</fullName>
    </submittedName>
</protein>
<dbReference type="EMBL" id="ML732765">
    <property type="protein sequence ID" value="KAB8279039.1"/>
    <property type="molecule type" value="Genomic_DNA"/>
</dbReference>
<organism evidence="1 2">
    <name type="scientific">Aspergillus minisclerotigenes</name>
    <dbReference type="NCBI Taxonomy" id="656917"/>
    <lineage>
        <taxon>Eukaryota</taxon>
        <taxon>Fungi</taxon>
        <taxon>Dikarya</taxon>
        <taxon>Ascomycota</taxon>
        <taxon>Pezizomycotina</taxon>
        <taxon>Eurotiomycetes</taxon>
        <taxon>Eurotiomycetidae</taxon>
        <taxon>Eurotiales</taxon>
        <taxon>Aspergillaceae</taxon>
        <taxon>Aspergillus</taxon>
        <taxon>Aspergillus subgen. Circumdati</taxon>
    </lineage>
</organism>
<dbReference type="AlphaFoldDB" id="A0A5N6JL51"/>
<gene>
    <name evidence="1" type="ORF">BDV30DRAFT_202134</name>
</gene>
<keyword evidence="2" id="KW-1185">Reference proteome</keyword>
<evidence type="ECO:0000313" key="1">
    <source>
        <dbReference type="EMBL" id="KAB8279039.1"/>
    </source>
</evidence>
<dbReference type="Proteomes" id="UP000326289">
    <property type="component" value="Unassembled WGS sequence"/>
</dbReference>
<reference evidence="1 2" key="1">
    <citation type="submission" date="2019-04" db="EMBL/GenBank/DDBJ databases">
        <title>Fungal friends and foes A comparative genomics study of 23 Aspergillus species from section Flavi.</title>
        <authorList>
            <consortium name="DOE Joint Genome Institute"/>
            <person name="Kjaerbolling I."/>
            <person name="Vesth T.C."/>
            <person name="Frisvad J.C."/>
            <person name="Nybo J.L."/>
            <person name="Theobald S."/>
            <person name="Kildgaard S."/>
            <person name="Petersen T.I."/>
            <person name="Kuo A."/>
            <person name="Sato A."/>
            <person name="Lyhne E.K."/>
            <person name="Kogle M.E."/>
            <person name="Wiebenga A."/>
            <person name="Kun R.S."/>
            <person name="Lubbers R.J."/>
            <person name="Makela M.R."/>
            <person name="Barry K."/>
            <person name="Chovatia M."/>
            <person name="Clum A."/>
            <person name="Daum C."/>
            <person name="Haridas S."/>
            <person name="He G."/>
            <person name="LaButti K."/>
            <person name="Lipzen A."/>
            <person name="Mondo S."/>
            <person name="Pangilinan J."/>
            <person name="Riley R."/>
            <person name="Salamov A."/>
            <person name="Simmons B.A."/>
            <person name="Magnuson J.K."/>
            <person name="Henrissat B."/>
            <person name="Mortensen U.H."/>
            <person name="Larsen T.O."/>
            <person name="De vries R.P."/>
            <person name="Grigoriev I.V."/>
            <person name="Machida M."/>
            <person name="Baker S.E."/>
            <person name="Andersen M.R."/>
        </authorList>
    </citation>
    <scope>NUCLEOTIDE SEQUENCE [LARGE SCALE GENOMIC DNA]</scope>
    <source>
        <strain evidence="1 2">CBS 117635</strain>
    </source>
</reference>
<evidence type="ECO:0000313" key="2">
    <source>
        <dbReference type="Proteomes" id="UP000326289"/>
    </source>
</evidence>
<sequence>MPSKLPYTLKHQVSVLEIEIRRLRLSVTLHSGRSSLHSRQYPSTMIDTDQLLSTLIGLRNKHALVLVHVNKCDRKVLIQEDTLAAHFRTLKR</sequence>
<name>A0A5N6JL51_9EURO</name>
<proteinExistence type="predicted"/>